<evidence type="ECO:0000313" key="9">
    <source>
        <dbReference type="RefSeq" id="XP_031568090.1"/>
    </source>
</evidence>
<keyword evidence="6" id="KW-0812">Transmembrane</keyword>
<dbReference type="Pfam" id="PF13927">
    <property type="entry name" value="Ig_3"/>
    <property type="match status" value="1"/>
</dbReference>
<dbReference type="PANTHER" id="PTHR11640:SF160">
    <property type="entry name" value="PEROXIDASIN HOMOLOG"/>
    <property type="match status" value="1"/>
</dbReference>
<dbReference type="KEGG" id="aten:116302842"/>
<dbReference type="InterPro" id="IPR036179">
    <property type="entry name" value="Ig-like_dom_sf"/>
</dbReference>
<evidence type="ECO:0000256" key="6">
    <source>
        <dbReference type="SAM" id="Phobius"/>
    </source>
</evidence>
<protein>
    <submittedName>
        <fullName evidence="9">Hemicentin-1-like</fullName>
    </submittedName>
</protein>
<evidence type="ECO:0000256" key="3">
    <source>
        <dbReference type="ARBA" id="ARBA00023157"/>
    </source>
</evidence>
<dbReference type="Gene3D" id="2.60.40.10">
    <property type="entry name" value="Immunoglobulins"/>
    <property type="match status" value="2"/>
</dbReference>
<keyword evidence="4" id="KW-0325">Glycoprotein</keyword>
<dbReference type="InterPro" id="IPR013783">
    <property type="entry name" value="Ig-like_fold"/>
</dbReference>
<evidence type="ECO:0000256" key="5">
    <source>
        <dbReference type="ARBA" id="ARBA00023319"/>
    </source>
</evidence>
<dbReference type="InterPro" id="IPR051275">
    <property type="entry name" value="Cell_adhesion_signaling"/>
</dbReference>
<evidence type="ECO:0000313" key="8">
    <source>
        <dbReference type="Proteomes" id="UP000515163"/>
    </source>
</evidence>
<proteinExistence type="predicted"/>
<dbReference type="RefSeq" id="XP_031568090.1">
    <property type="nucleotide sequence ID" value="XM_031712230.1"/>
</dbReference>
<dbReference type="PROSITE" id="PS50835">
    <property type="entry name" value="IG_LIKE"/>
    <property type="match status" value="2"/>
</dbReference>
<sequence length="531" mass="59257">MVRFRLSRSLSFVSFVHAVSSIMVLFCFSPAVGISWLAVPDEHTSVEQGRPIFLSWHYKMDDNETFLSSKIGYFEESRLYTSIASRHLGENTYYRYLTKYSILGKNNVALIVNSTKIGNNITYCCQVERKLVGGKKEDRRCSKVFVYAVPRISYYVPKLSCKQSDSIKLQCNTTGLPSPHVEWIHDDTHQRIGSSSDILLNITGKRSRGRYCCDVDNGFGRDTACTVVNVTEYEPVNTRLVVKQKNSGDVIIIHIECNTDASPPSDNFIMSIDDKQYNSSNGVIEVPAPSTDKIYHIAVSCIPFNKYGHGPIRKDVFPVYAPPTFITPLPTLYNMTISGITIKCETKGIPTPNITWMSGDSGDIVSTGIYYNVSYVKCATKTMTFFCHARNVMGNISSPEIRVNVMTKHNCSTVDKGLDETTLTALKLAMITSIACACIFVVGLVVVAVRFRRRIKASKVKNMDENTYGDPIDAVDPEREVPLSPARNTSIEDDYAIVEECGVHTSLSHVKTNVQTAGEEPLYERLVPPEI</sequence>
<dbReference type="SUPFAM" id="SSF48726">
    <property type="entry name" value="Immunoglobulin"/>
    <property type="match status" value="2"/>
</dbReference>
<comment type="subcellular location">
    <subcellularLocation>
        <location evidence="1">Membrane</location>
        <topology evidence="1">Single-pass type I membrane protein</topology>
    </subcellularLocation>
</comment>
<evidence type="ECO:0000256" key="4">
    <source>
        <dbReference type="ARBA" id="ARBA00023180"/>
    </source>
</evidence>
<feature type="domain" description="Ig-like" evidence="7">
    <location>
        <begin position="150"/>
        <end position="231"/>
    </location>
</feature>
<dbReference type="InParanoid" id="A0A6P8INK9"/>
<accession>A0A6P8INK9</accession>
<name>A0A6P8INK9_ACTTE</name>
<dbReference type="GeneID" id="116302842"/>
<keyword evidence="2 6" id="KW-0472">Membrane</keyword>
<dbReference type="AlphaFoldDB" id="A0A6P8INK9"/>
<organism evidence="8 9">
    <name type="scientific">Actinia tenebrosa</name>
    <name type="common">Australian red waratah sea anemone</name>
    <dbReference type="NCBI Taxonomy" id="6105"/>
    <lineage>
        <taxon>Eukaryota</taxon>
        <taxon>Metazoa</taxon>
        <taxon>Cnidaria</taxon>
        <taxon>Anthozoa</taxon>
        <taxon>Hexacorallia</taxon>
        <taxon>Actiniaria</taxon>
        <taxon>Actiniidae</taxon>
        <taxon>Actinia</taxon>
    </lineage>
</organism>
<gene>
    <name evidence="9" type="primary">LOC116302842</name>
</gene>
<evidence type="ECO:0000259" key="7">
    <source>
        <dbReference type="PROSITE" id="PS50835"/>
    </source>
</evidence>
<dbReference type="Proteomes" id="UP000515163">
    <property type="component" value="Unplaced"/>
</dbReference>
<evidence type="ECO:0000256" key="2">
    <source>
        <dbReference type="ARBA" id="ARBA00023136"/>
    </source>
</evidence>
<keyword evidence="8" id="KW-1185">Reference proteome</keyword>
<dbReference type="GO" id="GO:0016020">
    <property type="term" value="C:membrane"/>
    <property type="evidence" value="ECO:0007669"/>
    <property type="project" value="UniProtKB-SubCell"/>
</dbReference>
<keyword evidence="5" id="KW-0393">Immunoglobulin domain</keyword>
<dbReference type="OrthoDB" id="10012075at2759"/>
<dbReference type="PANTHER" id="PTHR11640">
    <property type="entry name" value="NEPHRIN"/>
    <property type="match status" value="1"/>
</dbReference>
<evidence type="ECO:0000256" key="1">
    <source>
        <dbReference type="ARBA" id="ARBA00004479"/>
    </source>
</evidence>
<dbReference type="InterPro" id="IPR007110">
    <property type="entry name" value="Ig-like_dom"/>
</dbReference>
<keyword evidence="3" id="KW-1015">Disulfide bond</keyword>
<feature type="transmembrane region" description="Helical" evidence="6">
    <location>
        <begin position="428"/>
        <end position="451"/>
    </location>
</feature>
<reference evidence="9" key="1">
    <citation type="submission" date="2025-08" db="UniProtKB">
        <authorList>
            <consortium name="RefSeq"/>
        </authorList>
    </citation>
    <scope>IDENTIFICATION</scope>
    <source>
        <tissue evidence="9">Tentacle</tissue>
    </source>
</reference>
<feature type="domain" description="Ig-like" evidence="7">
    <location>
        <begin position="322"/>
        <end position="404"/>
    </location>
</feature>
<feature type="transmembrane region" description="Helical" evidence="6">
    <location>
        <begin position="12"/>
        <end position="38"/>
    </location>
</feature>
<keyword evidence="6" id="KW-1133">Transmembrane helix</keyword>